<protein>
    <recommendedName>
        <fullName evidence="4">Migration and invasion enhancer 1</fullName>
    </recommendedName>
</protein>
<evidence type="ECO:0000256" key="1">
    <source>
        <dbReference type="ARBA" id="ARBA00023284"/>
    </source>
</evidence>
<keyword evidence="3" id="KW-1185">Reference proteome</keyword>
<reference evidence="2" key="1">
    <citation type="submission" date="2021-12" db="EMBL/GenBank/DDBJ databases">
        <authorList>
            <person name="King R."/>
        </authorList>
    </citation>
    <scope>NUCLEOTIDE SEQUENCE</scope>
</reference>
<dbReference type="OrthoDB" id="5962009at2759"/>
<evidence type="ECO:0000313" key="2">
    <source>
        <dbReference type="EMBL" id="CAD0197425.1"/>
    </source>
</evidence>
<dbReference type="InterPro" id="IPR011893">
    <property type="entry name" value="Selenoprotein_Rdx-typ"/>
</dbReference>
<proteinExistence type="predicted"/>
<evidence type="ECO:0008006" key="4">
    <source>
        <dbReference type="Google" id="ProtNLM"/>
    </source>
</evidence>
<evidence type="ECO:0000313" key="3">
    <source>
        <dbReference type="Proteomes" id="UP001154114"/>
    </source>
</evidence>
<keyword evidence="1" id="KW-0676">Redox-active center</keyword>
<dbReference type="NCBIfam" id="TIGR02174">
    <property type="entry name" value="CXXU_selWTH"/>
    <property type="match status" value="1"/>
</dbReference>
<name>A0A9N8KR66_CHRIL</name>
<dbReference type="EMBL" id="LR824009">
    <property type="protein sequence ID" value="CAD0197425.1"/>
    <property type="molecule type" value="Genomic_DNA"/>
</dbReference>
<dbReference type="Gene3D" id="3.40.30.10">
    <property type="entry name" value="Glutaredoxin"/>
    <property type="match status" value="1"/>
</dbReference>
<dbReference type="Proteomes" id="UP001154114">
    <property type="component" value="Chromosome 6"/>
</dbReference>
<dbReference type="Pfam" id="PF10262">
    <property type="entry name" value="Rdx"/>
    <property type="match status" value="1"/>
</dbReference>
<accession>A0A9N8KR66</accession>
<dbReference type="InterPro" id="IPR036249">
    <property type="entry name" value="Thioredoxin-like_sf"/>
</dbReference>
<dbReference type="SUPFAM" id="SSF52833">
    <property type="entry name" value="Thioredoxin-like"/>
    <property type="match status" value="1"/>
</dbReference>
<gene>
    <name evidence="2" type="ORF">CINC_LOCUS11707</name>
</gene>
<organism evidence="2 3">
    <name type="scientific">Chrysodeixis includens</name>
    <name type="common">Soybean looper</name>
    <name type="synonym">Pseudoplusia includens</name>
    <dbReference type="NCBI Taxonomy" id="689277"/>
    <lineage>
        <taxon>Eukaryota</taxon>
        <taxon>Metazoa</taxon>
        <taxon>Ecdysozoa</taxon>
        <taxon>Arthropoda</taxon>
        <taxon>Hexapoda</taxon>
        <taxon>Insecta</taxon>
        <taxon>Pterygota</taxon>
        <taxon>Neoptera</taxon>
        <taxon>Endopterygota</taxon>
        <taxon>Lepidoptera</taxon>
        <taxon>Glossata</taxon>
        <taxon>Ditrysia</taxon>
        <taxon>Noctuoidea</taxon>
        <taxon>Noctuidae</taxon>
        <taxon>Plusiinae</taxon>
        <taxon>Chrysodeixis</taxon>
    </lineage>
</organism>
<dbReference type="AlphaFoldDB" id="A0A9N8KR66"/>
<sequence>MASNETELKKPQTEQKNPVVNVEYCGVCDYGGHCLALGQTIRKSTPNATIFCSRGRPGSFEVAVNDKLIYSKLQTMALPDFNEVAQVVENVSHGEEPQQIKGQQPINCAIT</sequence>